<protein>
    <submittedName>
        <fullName evidence="1">Uncharacterized protein</fullName>
    </submittedName>
</protein>
<feature type="non-terminal residue" evidence="1">
    <location>
        <position position="317"/>
    </location>
</feature>
<dbReference type="EMBL" id="JANBUN010003817">
    <property type="protein sequence ID" value="KAJ2789315.1"/>
    <property type="molecule type" value="Genomic_DNA"/>
</dbReference>
<evidence type="ECO:0000313" key="2">
    <source>
        <dbReference type="Proteomes" id="UP001140087"/>
    </source>
</evidence>
<keyword evidence="2" id="KW-1185">Reference proteome</keyword>
<accession>A0ACC1KGD9</accession>
<evidence type="ECO:0000313" key="1">
    <source>
        <dbReference type="EMBL" id="KAJ2789315.1"/>
    </source>
</evidence>
<comment type="caution">
    <text evidence="1">The sequence shown here is derived from an EMBL/GenBank/DDBJ whole genome shotgun (WGS) entry which is preliminary data.</text>
</comment>
<organism evidence="1 2">
    <name type="scientific">Coemansia helicoidea</name>
    <dbReference type="NCBI Taxonomy" id="1286919"/>
    <lineage>
        <taxon>Eukaryota</taxon>
        <taxon>Fungi</taxon>
        <taxon>Fungi incertae sedis</taxon>
        <taxon>Zoopagomycota</taxon>
        <taxon>Kickxellomycotina</taxon>
        <taxon>Kickxellomycetes</taxon>
        <taxon>Kickxellales</taxon>
        <taxon>Kickxellaceae</taxon>
        <taxon>Coemansia</taxon>
    </lineage>
</organism>
<sequence length="317" mass="34122">MPPKSRARGGKRAAGSRRQIPASSTVATDPGGAAGAAGDSVPSVDGDIAELAKRHWAGRKAAAWSVEVVRAILAQHIVGAKFARAKLQALERAQYLEQYLWRHYPGDGGAAGAEVVVSVLLMVNEKLQQRLHASAWAVVAGDAGRFGQLFDDAIDLMSRVMAGAELEFIDAMSVRSIVVQFLVGCFGSIETAAVRDCVMPLVSVAIWHHVDSDAARDRALGAVPQLRKFWKHAGKRCRGDGPDAARHRRDRDFVAAVVRDFVQCQFAAGGEANWGAVAYGTKVLELLVDLESQLPTRRYVSLLLADMQTASLCQRSP</sequence>
<gene>
    <name evidence="1" type="ORF">H4R21_006771</name>
</gene>
<reference evidence="1" key="1">
    <citation type="submission" date="2022-07" db="EMBL/GenBank/DDBJ databases">
        <title>Phylogenomic reconstructions and comparative analyses of Kickxellomycotina fungi.</title>
        <authorList>
            <person name="Reynolds N.K."/>
            <person name="Stajich J.E."/>
            <person name="Barry K."/>
            <person name="Grigoriev I.V."/>
            <person name="Crous P."/>
            <person name="Smith M.E."/>
        </authorList>
    </citation>
    <scope>NUCLEOTIDE SEQUENCE</scope>
    <source>
        <strain evidence="1">BCRC 34780</strain>
    </source>
</reference>
<proteinExistence type="predicted"/>
<dbReference type="Proteomes" id="UP001140087">
    <property type="component" value="Unassembled WGS sequence"/>
</dbReference>
<name>A0ACC1KGD9_9FUNG</name>